<proteinExistence type="inferred from homology"/>
<dbReference type="InterPro" id="IPR000683">
    <property type="entry name" value="Gfo/Idh/MocA-like_OxRdtase_N"/>
</dbReference>
<dbReference type="InterPro" id="IPR050984">
    <property type="entry name" value="Gfo/Idh/MocA_domain"/>
</dbReference>
<dbReference type="AlphaFoldDB" id="A0A6G3X3M7"/>
<reference evidence="4" key="1">
    <citation type="submission" date="2020-01" db="EMBL/GenBank/DDBJ databases">
        <title>Insect and environment-associated Actinomycetes.</title>
        <authorList>
            <person name="Currrie C."/>
            <person name="Chevrette M."/>
            <person name="Carlson C."/>
            <person name="Stubbendieck R."/>
            <person name="Wendt-Pienkowski E."/>
        </authorList>
    </citation>
    <scope>NUCLEOTIDE SEQUENCE</scope>
    <source>
        <strain evidence="4">SID7499</strain>
    </source>
</reference>
<accession>A0A6G3X3M7</accession>
<keyword evidence="2" id="KW-0560">Oxidoreductase</keyword>
<gene>
    <name evidence="4" type="ORF">G3M58_38140</name>
</gene>
<dbReference type="Pfam" id="PF01408">
    <property type="entry name" value="GFO_IDH_MocA"/>
    <property type="match status" value="1"/>
</dbReference>
<feature type="non-terminal residue" evidence="4">
    <location>
        <position position="77"/>
    </location>
</feature>
<evidence type="ECO:0000256" key="1">
    <source>
        <dbReference type="ARBA" id="ARBA00010928"/>
    </source>
</evidence>
<protein>
    <submittedName>
        <fullName evidence="4">Gfo/Idh/MocA family oxidoreductase</fullName>
    </submittedName>
</protein>
<comment type="similarity">
    <text evidence="1">Belongs to the Gfo/Idh/MocA family.</text>
</comment>
<evidence type="ECO:0000256" key="2">
    <source>
        <dbReference type="ARBA" id="ARBA00023002"/>
    </source>
</evidence>
<dbReference type="PANTHER" id="PTHR22604:SF105">
    <property type="entry name" value="TRANS-1,2-DIHYDROBENZENE-1,2-DIOL DEHYDROGENASE"/>
    <property type="match status" value="1"/>
</dbReference>
<organism evidence="4">
    <name type="scientific">Streptomyces sp. SID7499</name>
    <dbReference type="NCBI Taxonomy" id="2706086"/>
    <lineage>
        <taxon>Bacteria</taxon>
        <taxon>Bacillati</taxon>
        <taxon>Actinomycetota</taxon>
        <taxon>Actinomycetes</taxon>
        <taxon>Kitasatosporales</taxon>
        <taxon>Streptomycetaceae</taxon>
        <taxon>Streptomyces</taxon>
    </lineage>
</organism>
<dbReference type="GO" id="GO:0000166">
    <property type="term" value="F:nucleotide binding"/>
    <property type="evidence" value="ECO:0007669"/>
    <property type="project" value="InterPro"/>
</dbReference>
<dbReference type="InterPro" id="IPR036291">
    <property type="entry name" value="NAD(P)-bd_dom_sf"/>
</dbReference>
<dbReference type="Gene3D" id="3.40.50.720">
    <property type="entry name" value="NAD(P)-binding Rossmann-like Domain"/>
    <property type="match status" value="1"/>
</dbReference>
<comment type="caution">
    <text evidence="4">The sequence shown here is derived from an EMBL/GenBank/DDBJ whole genome shotgun (WGS) entry which is preliminary data.</text>
</comment>
<evidence type="ECO:0000259" key="3">
    <source>
        <dbReference type="Pfam" id="PF01408"/>
    </source>
</evidence>
<feature type="domain" description="Gfo/Idh/MocA-like oxidoreductase N-terminal" evidence="3">
    <location>
        <begin position="6"/>
        <end position="76"/>
    </location>
</feature>
<sequence length="77" mass="8059">MGGTVRWGVLATGGIAARFTGDVRGLPDAEVVAVASRTEASARDFAERHGIARAYGSWAELVADDEVDVVYVATPHS</sequence>
<dbReference type="PANTHER" id="PTHR22604">
    <property type="entry name" value="OXIDOREDUCTASES"/>
    <property type="match status" value="1"/>
</dbReference>
<dbReference type="EMBL" id="JAAGMN010003927">
    <property type="protein sequence ID" value="NEE12262.1"/>
    <property type="molecule type" value="Genomic_DNA"/>
</dbReference>
<evidence type="ECO:0000313" key="4">
    <source>
        <dbReference type="EMBL" id="NEE12262.1"/>
    </source>
</evidence>
<dbReference type="GO" id="GO:0016491">
    <property type="term" value="F:oxidoreductase activity"/>
    <property type="evidence" value="ECO:0007669"/>
    <property type="project" value="UniProtKB-KW"/>
</dbReference>
<dbReference type="SUPFAM" id="SSF51735">
    <property type="entry name" value="NAD(P)-binding Rossmann-fold domains"/>
    <property type="match status" value="1"/>
</dbReference>
<name>A0A6G3X3M7_9ACTN</name>